<comment type="caution">
    <text evidence="2">The sequence shown here is derived from an EMBL/GenBank/DDBJ whole genome shotgun (WGS) entry which is preliminary data.</text>
</comment>
<dbReference type="InterPro" id="IPR036087">
    <property type="entry name" value="Nict_dMeBzImd_PRibTrfase_sf"/>
</dbReference>
<dbReference type="InterPro" id="IPR002805">
    <property type="entry name" value="Nict_dMeBzImd_PRibTrfase_arc"/>
</dbReference>
<dbReference type="InterPro" id="IPR003200">
    <property type="entry name" value="Nict_dMeBzImd_PRibTrfase"/>
</dbReference>
<name>A0A484F5P0_9EURY</name>
<dbReference type="RefSeq" id="WP_133516584.1">
    <property type="nucleotide sequence ID" value="NZ_JAHDUW010000001.1"/>
</dbReference>
<dbReference type="GO" id="GO:0008939">
    <property type="term" value="F:nicotinate-nucleotide-dimethylbenzimidazole phosphoribosyltransferase activity"/>
    <property type="evidence" value="ECO:0007669"/>
    <property type="project" value="InterPro"/>
</dbReference>
<evidence type="ECO:0000256" key="1">
    <source>
        <dbReference type="HAMAP-Rule" id="MF_01086"/>
    </source>
</evidence>
<dbReference type="NCBIfam" id="NF003372">
    <property type="entry name" value="PRK04447.1-5"/>
    <property type="match status" value="1"/>
</dbReference>
<dbReference type="AlphaFoldDB" id="A0A484F5P0"/>
<dbReference type="SUPFAM" id="SSF52733">
    <property type="entry name" value="Nicotinate mononucleotide:5,6-dimethylbenzimidazole phosphoribosyltransferase (CobT)"/>
    <property type="match status" value="1"/>
</dbReference>
<dbReference type="OrthoDB" id="9136at2157"/>
<dbReference type="PANTHER" id="PTHR38811:SF1">
    <property type="entry name" value="UPF0284 PROTEIN SLL1500"/>
    <property type="match status" value="1"/>
</dbReference>
<evidence type="ECO:0000313" key="3">
    <source>
        <dbReference type="Proteomes" id="UP000294855"/>
    </source>
</evidence>
<dbReference type="EMBL" id="SNYS01000005">
    <property type="protein sequence ID" value="TDQ70994.1"/>
    <property type="molecule type" value="Genomic_DNA"/>
</dbReference>
<dbReference type="NCBIfam" id="TIGR00303">
    <property type="entry name" value="nicotinate mononucleotide-dependent phosphoribosyltransferase CobT"/>
    <property type="match status" value="1"/>
</dbReference>
<dbReference type="PANTHER" id="PTHR38811">
    <property type="match status" value="1"/>
</dbReference>
<organism evidence="2 3">
    <name type="scientific">Methanimicrococcus blatticola</name>
    <dbReference type="NCBI Taxonomy" id="91560"/>
    <lineage>
        <taxon>Archaea</taxon>
        <taxon>Methanobacteriati</taxon>
        <taxon>Methanobacteriota</taxon>
        <taxon>Stenosarchaea group</taxon>
        <taxon>Methanomicrobia</taxon>
        <taxon>Methanosarcinales</taxon>
        <taxon>Methanosarcinaceae</taxon>
        <taxon>Methanimicrococcus</taxon>
    </lineage>
</organism>
<dbReference type="Gene3D" id="3.40.50.10210">
    <property type="match status" value="1"/>
</dbReference>
<dbReference type="Proteomes" id="UP000294855">
    <property type="component" value="Unassembled WGS sequence"/>
</dbReference>
<evidence type="ECO:0000313" key="2">
    <source>
        <dbReference type="EMBL" id="TDQ70994.1"/>
    </source>
</evidence>
<keyword evidence="3" id="KW-1185">Reference proteome</keyword>
<dbReference type="HAMAP" id="MF_01086">
    <property type="entry name" value="UPF0284"/>
    <property type="match status" value="1"/>
</dbReference>
<comment type="similarity">
    <text evidence="1">Belongs to the UPF0284 family.</text>
</comment>
<sequence length="353" mass="37419">MSWTTPKPECKAEKPLYVCVLSNTKTSQIPGLSAAGKTAELTVYTPAGDSELMHTGNIISVPVMPMTPPYDTPTPAVITRSALNLTKVPYAFVNAGLMILPDDSIPMYTTDAAVGEDITTGIAVHDPKAIFESGRKIGYELAPTTDHPIIGESTPGGTTTAMGVLIALGYNARVSSSADINPVELKCQVVSDAMKKNNIIVGSLRDDPLRAVELLGDPMMPAVAGIVAGFKDYDPDMNIIMAGGTQMAAVYAVAKHMGVNLKNVDLATTRYVMEDETANFGDLSKDLGFKAYISDPGFGKSRLPGIQRYDTGTIKEGAGAGGAMYLANLLGFSDKEFREEVENVCEILKAGKV</sequence>
<protein>
    <recommendedName>
        <fullName evidence="1">UPF0284 protein C7391_0093</fullName>
    </recommendedName>
</protein>
<gene>
    <name evidence="2" type="ORF">C7391_0093</name>
</gene>
<reference evidence="2 3" key="1">
    <citation type="submission" date="2019-03" db="EMBL/GenBank/DDBJ databases">
        <title>Genomic Encyclopedia of Type Strains, Phase IV (KMG-IV): sequencing the most valuable type-strain genomes for metagenomic binning, comparative biology and taxonomic classification.</title>
        <authorList>
            <person name="Goeker M."/>
        </authorList>
    </citation>
    <scope>NUCLEOTIDE SEQUENCE [LARGE SCALE GENOMIC DNA]</scope>
    <source>
        <strain evidence="2 3">DSM 13328</strain>
    </source>
</reference>
<proteinExistence type="inferred from homology"/>
<accession>A0A484F5P0</accession>
<dbReference type="CDD" id="cd02439">
    <property type="entry name" value="DMB-PRT_CobT"/>
    <property type="match status" value="1"/>
</dbReference>